<dbReference type="InterPro" id="IPR035965">
    <property type="entry name" value="PAS-like_dom_sf"/>
</dbReference>
<feature type="domain" description="GGDEF" evidence="3">
    <location>
        <begin position="185"/>
        <end position="317"/>
    </location>
</feature>
<dbReference type="CDD" id="cd00130">
    <property type="entry name" value="PAS"/>
    <property type="match status" value="1"/>
</dbReference>
<dbReference type="InterPro" id="IPR029787">
    <property type="entry name" value="Nucleotide_cyclase"/>
</dbReference>
<dbReference type="Proteomes" id="UP000235828">
    <property type="component" value="Chromosome B"/>
</dbReference>
<sequence length="329" mass="37391">MDEYLNKIKQLEAENKRLKQENARLQEKLSVTLDGTGLCLWEQHVPSGSLTIFNVEWGKMLGYQANELSATVDMWKSKLHPEDYDFTVRAFEDHINGKTDFYQIMHRMIHKDGTDSWVSDRGRVVEYDDNGLPLRMMGTHTDITQEKRYEIQLATLANSDPLTGLLNRKAMLESYQNHLATHRDSGSALIFIDVDNFKAVNDELGHKAGDDLLLEIAAWLKNNAMENCRIGRLGGDEFVILCSYSHRTELMKLCHRLLSFSAVSLQHSQATLTLGFSIGICLFTGNQHRFEDVYQRADSAMYQVKKNGKNSIAVVNIDDDCATLCHAAR</sequence>
<dbReference type="InterPro" id="IPR000014">
    <property type="entry name" value="PAS"/>
</dbReference>
<dbReference type="PROSITE" id="PS50887">
    <property type="entry name" value="GGDEF"/>
    <property type="match status" value="1"/>
</dbReference>
<dbReference type="InterPro" id="IPR043128">
    <property type="entry name" value="Rev_trsase/Diguanyl_cyclase"/>
</dbReference>
<feature type="domain" description="PAC" evidence="2">
    <location>
        <begin position="102"/>
        <end position="155"/>
    </location>
</feature>
<dbReference type="InterPro" id="IPR013655">
    <property type="entry name" value="PAS_fold_3"/>
</dbReference>
<evidence type="ECO:0000313" key="4">
    <source>
        <dbReference type="EMBL" id="SON52817.1"/>
    </source>
</evidence>
<accession>A0A2N8ZLP3</accession>
<proteinExistence type="predicted"/>
<dbReference type="Gene3D" id="3.30.450.20">
    <property type="entry name" value="PAS domain"/>
    <property type="match status" value="1"/>
</dbReference>
<dbReference type="SUPFAM" id="SSF55785">
    <property type="entry name" value="PYP-like sensor domain (PAS domain)"/>
    <property type="match status" value="1"/>
</dbReference>
<dbReference type="KEGG" id="vta:B1206"/>
<dbReference type="InterPro" id="IPR000160">
    <property type="entry name" value="GGDEF_dom"/>
</dbReference>
<dbReference type="RefSeq" id="WP_102524975.1">
    <property type="nucleotide sequence ID" value="NZ_LT960612.1"/>
</dbReference>
<dbReference type="SMART" id="SM00086">
    <property type="entry name" value="PAC"/>
    <property type="match status" value="1"/>
</dbReference>
<evidence type="ECO:0000256" key="1">
    <source>
        <dbReference type="SAM" id="Coils"/>
    </source>
</evidence>
<dbReference type="InterPro" id="IPR001610">
    <property type="entry name" value="PAC"/>
</dbReference>
<evidence type="ECO:0000259" key="2">
    <source>
        <dbReference type="PROSITE" id="PS50113"/>
    </source>
</evidence>
<name>A0A2N8ZLP3_9VIBR</name>
<dbReference type="Pfam" id="PF08447">
    <property type="entry name" value="PAS_3"/>
    <property type="match status" value="1"/>
</dbReference>
<dbReference type="NCBIfam" id="TIGR00254">
    <property type="entry name" value="GGDEF"/>
    <property type="match status" value="1"/>
</dbReference>
<dbReference type="PANTHER" id="PTHR44757:SF2">
    <property type="entry name" value="BIOFILM ARCHITECTURE MAINTENANCE PROTEIN MBAA"/>
    <property type="match status" value="1"/>
</dbReference>
<dbReference type="EMBL" id="LT960612">
    <property type="protein sequence ID" value="SON52817.1"/>
    <property type="molecule type" value="Genomic_DNA"/>
</dbReference>
<dbReference type="InterPro" id="IPR052155">
    <property type="entry name" value="Biofilm_reg_signaling"/>
</dbReference>
<evidence type="ECO:0000313" key="5">
    <source>
        <dbReference type="Proteomes" id="UP000235828"/>
    </source>
</evidence>
<dbReference type="OrthoDB" id="9799509at2"/>
<dbReference type="PROSITE" id="PS50113">
    <property type="entry name" value="PAC"/>
    <property type="match status" value="1"/>
</dbReference>
<dbReference type="NCBIfam" id="TIGR00229">
    <property type="entry name" value="sensory_box"/>
    <property type="match status" value="1"/>
</dbReference>
<feature type="coiled-coil region" evidence="1">
    <location>
        <begin position="1"/>
        <end position="35"/>
    </location>
</feature>
<dbReference type="Gene3D" id="3.30.70.270">
    <property type="match status" value="1"/>
</dbReference>
<dbReference type="AlphaFoldDB" id="A0A2N8ZLP3"/>
<dbReference type="Pfam" id="PF00990">
    <property type="entry name" value="GGDEF"/>
    <property type="match status" value="1"/>
</dbReference>
<dbReference type="SMART" id="SM00267">
    <property type="entry name" value="GGDEF"/>
    <property type="match status" value="1"/>
</dbReference>
<organism evidence="4 5">
    <name type="scientific">Vibrio tapetis subsp. tapetis</name>
    <dbReference type="NCBI Taxonomy" id="1671868"/>
    <lineage>
        <taxon>Bacteria</taxon>
        <taxon>Pseudomonadati</taxon>
        <taxon>Pseudomonadota</taxon>
        <taxon>Gammaproteobacteria</taxon>
        <taxon>Vibrionales</taxon>
        <taxon>Vibrionaceae</taxon>
        <taxon>Vibrio</taxon>
    </lineage>
</organism>
<keyword evidence="5" id="KW-1185">Reference proteome</keyword>
<dbReference type="InterPro" id="IPR000700">
    <property type="entry name" value="PAS-assoc_C"/>
</dbReference>
<protein>
    <submittedName>
        <fullName evidence="4">Diguanylate cyclase/phosphodiesterase domain 2</fullName>
    </submittedName>
</protein>
<evidence type="ECO:0000259" key="3">
    <source>
        <dbReference type="PROSITE" id="PS50887"/>
    </source>
</evidence>
<reference evidence="4 5" key="1">
    <citation type="submission" date="2017-10" db="EMBL/GenBank/DDBJ databases">
        <authorList>
            <person name="Banno H."/>
            <person name="Chua N.-H."/>
        </authorList>
    </citation>
    <scope>NUCLEOTIDE SEQUENCE [LARGE SCALE GENOMIC DNA]</scope>
    <source>
        <strain evidence="4">Vibrio tapetis CECT4600</strain>
    </source>
</reference>
<gene>
    <name evidence="4" type="ORF">VTAP4600_B1206</name>
</gene>
<dbReference type="SUPFAM" id="SSF55073">
    <property type="entry name" value="Nucleotide cyclase"/>
    <property type="match status" value="1"/>
</dbReference>
<dbReference type="PANTHER" id="PTHR44757">
    <property type="entry name" value="DIGUANYLATE CYCLASE DGCP"/>
    <property type="match status" value="1"/>
</dbReference>
<dbReference type="CDD" id="cd01949">
    <property type="entry name" value="GGDEF"/>
    <property type="match status" value="1"/>
</dbReference>
<keyword evidence="1" id="KW-0175">Coiled coil</keyword>